<reference evidence="1" key="1">
    <citation type="journal article" date="2014" name="Int. J. Syst. Evol. Microbiol.">
        <title>Complete genome of a new Firmicutes species belonging to the dominant human colonic microbiota ('Ruminococcus bicirculans') reveals two chromosomes and a selective capacity to utilize plant glucans.</title>
        <authorList>
            <consortium name="NISC Comparative Sequencing Program"/>
            <person name="Wegmann U."/>
            <person name="Louis P."/>
            <person name="Goesmann A."/>
            <person name="Henrissat B."/>
            <person name="Duncan S.H."/>
            <person name="Flint H.J."/>
        </authorList>
    </citation>
    <scope>NUCLEOTIDE SEQUENCE</scope>
    <source>
        <strain evidence="1">NBRC 103408</strain>
    </source>
</reference>
<organism evidence="1 2">
    <name type="scientific">Sneathiella chinensis</name>
    <dbReference type="NCBI Taxonomy" id="349750"/>
    <lineage>
        <taxon>Bacteria</taxon>
        <taxon>Pseudomonadati</taxon>
        <taxon>Pseudomonadota</taxon>
        <taxon>Alphaproteobacteria</taxon>
        <taxon>Sneathiellales</taxon>
        <taxon>Sneathiellaceae</taxon>
        <taxon>Sneathiella</taxon>
    </lineage>
</organism>
<sequence>MGMSQKDIKLLWGRSGNRCAIRDCRKELTQDKKAVSSAYTLGEQAHIVGEKEGAARGNSPLTSEEREGYHNRILLCPTHHTDIDENEEDWPVERLYQLKSEHELWVSETLSVVKDDKALAAGITVSNIIDAAVTLCRFETWYDWTQRALSPTPIWSDQHIEDIECFEMKVRAAIWPEQFGELRRAALTLSCCLVRAKDVFLRHGRLQDSGEVWKALRFYKAYGHNPDYDRDLEKFNTWVQECYDLVYEATKAANWFADVVRKDLNPFFFIKAGKFVVTDRLFRDLTDMSSAPEYSQEERKGLPAILVLGEYGK</sequence>
<evidence type="ECO:0008006" key="3">
    <source>
        <dbReference type="Google" id="ProtNLM"/>
    </source>
</evidence>
<dbReference type="Proteomes" id="UP001161409">
    <property type="component" value="Unassembled WGS sequence"/>
</dbReference>
<reference evidence="1" key="2">
    <citation type="submission" date="2023-01" db="EMBL/GenBank/DDBJ databases">
        <title>Draft genome sequence of Sneathiella chinensis strain NBRC 103408.</title>
        <authorList>
            <person name="Sun Q."/>
            <person name="Mori K."/>
        </authorList>
    </citation>
    <scope>NUCLEOTIDE SEQUENCE</scope>
    <source>
        <strain evidence="1">NBRC 103408</strain>
    </source>
</reference>
<keyword evidence="2" id="KW-1185">Reference proteome</keyword>
<evidence type="ECO:0000313" key="1">
    <source>
        <dbReference type="EMBL" id="GLQ07352.1"/>
    </source>
</evidence>
<name>A0ABQ5U5C2_9PROT</name>
<gene>
    <name evidence="1" type="ORF">GCM10007924_25730</name>
</gene>
<protein>
    <recommendedName>
        <fullName evidence="3">HNH endonuclease</fullName>
    </recommendedName>
</protein>
<accession>A0ABQ5U5C2</accession>
<comment type="caution">
    <text evidence="1">The sequence shown here is derived from an EMBL/GenBank/DDBJ whole genome shotgun (WGS) entry which is preliminary data.</text>
</comment>
<evidence type="ECO:0000313" key="2">
    <source>
        <dbReference type="Proteomes" id="UP001161409"/>
    </source>
</evidence>
<proteinExistence type="predicted"/>
<dbReference type="EMBL" id="BSNF01000008">
    <property type="protein sequence ID" value="GLQ07352.1"/>
    <property type="molecule type" value="Genomic_DNA"/>
</dbReference>